<protein>
    <submittedName>
        <fullName evidence="2">Uncharacterized protein</fullName>
    </submittedName>
</protein>
<dbReference type="EMBL" id="CP056066">
    <property type="protein sequence ID" value="UKJ89260.2"/>
    <property type="molecule type" value="Genomic_DNA"/>
</dbReference>
<name>A0A976M6C4_THEOR</name>
<gene>
    <name evidence="2" type="ORF">MACJ_002508</name>
</gene>
<dbReference type="PANTHER" id="PTHR40903">
    <property type="entry name" value="GLYCINE-RICH CELL WALL STRUCTURAL PROTEIN 1-LIKE"/>
    <property type="match status" value="1"/>
</dbReference>
<dbReference type="PANTHER" id="PTHR40903:SF1">
    <property type="entry name" value="HYPHALLY REGULATED CELL WALL PROTEIN 3"/>
    <property type="match status" value="1"/>
</dbReference>
<organism evidence="2 3">
    <name type="scientific">Theileria orientalis</name>
    <dbReference type="NCBI Taxonomy" id="68886"/>
    <lineage>
        <taxon>Eukaryota</taxon>
        <taxon>Sar</taxon>
        <taxon>Alveolata</taxon>
        <taxon>Apicomplexa</taxon>
        <taxon>Aconoidasida</taxon>
        <taxon>Piroplasmida</taxon>
        <taxon>Theileriidae</taxon>
        <taxon>Theileria</taxon>
    </lineage>
</organism>
<feature type="region of interest" description="Disordered" evidence="1">
    <location>
        <begin position="1829"/>
        <end position="1869"/>
    </location>
</feature>
<evidence type="ECO:0000313" key="3">
    <source>
        <dbReference type="Proteomes" id="UP000244803"/>
    </source>
</evidence>
<accession>A0A976M6C4</accession>
<dbReference type="Proteomes" id="UP000244803">
    <property type="component" value="Chromosome 3"/>
</dbReference>
<sequence>MTAHVQQRICVTVTIRCKRSCIKECSELARYGYKCYVNKVTRIVQIVTRKTGVIALKIEYGGKRMTTVLLSEKTEKLRVKSTVDIYVYFYGCDPRPLLVCVGGCLYGPESKEKYSECWCVVTEVKPGGCVCGCPAVGGRTGCKEHDAILKELTRVIGFLNRVELQIGKGMAGVGKNGDSGCPGASTSGQGVCAVSAGGAAAQCQVSAGVASGDGNCQSQTGFSVPACTYEVHEFDRKPIKVQVKCCAVEGSSGVGSGSSCYKKLVHTHKGMGNGDSNGTGFRLGDICHGNCRLDYYGSCSQGDENGSLVSANHKWKPLIGVSVYYYTADKGLCDPLLVVLEFSDPISNGVRGRNGGQNGSKEYYCLSQSDGESGSIGLAWTKVENGCKAGLDKPECLTRFLDQIRFCLKLTLRVELQCRTGYCLKGRKVSGGGGQFDQDINNGACTNGNAKIEVKVCECKCDALTTGKYKCYQHKLCEALRDKHSQVAGLVFTLPCTSPGSGSVNGACRTNGATSGTNGFVEIPVCAVDQLGGQDDCKTGKPGCTPEPGQGAAICPPAEGLCTAVAPGEGQCAGSSVTPAATCPAAPPTTAGTCQPTVVPCTNGNTDTQNGFTIPPVYYNSCMGDVYVYFYACNSGVTESCTVGTDRTSSGSSSCSPKNGGSETDTVPLMVRFNGHFYKPCSRDLYFTKWVCVSALAGVAAKSGCKCPCCPTGVGDPATSCGTGAGAGCTDVAGCGTDCACCKELVEALNAVNESLNRIDLDKSSLANCSSGSSNGKGYGLPEQCKDGGVRGCKLQDTVGNYRICLTENKPKNGADKAYTRIVHRTTNGFKIGCITYCGQDFATNGITPAPENGKLCPSNSDSGDAQTCNGGLGVGAACSAAGSPSNGTKITVANGTTVNGNKNHTELLKTCNWNTVVVYYSCTDTCRWLPQLIVILHTAEVKNGQAVTAGNGNKKYGYYLLSNGGRGIDGHRFEYKWVDVNGTAGEAGKAGVTLDEKTDFSLLNSAVILLEGKAHSCCTYGEDQICQALKTATSVRSPGNTNDVNRLKNRDITVKDESEKGTCASADASGSPGTCCCKCLTDAGFKLMTHNIENLVTLNGKFKEPLCNVNLITGLKFLIPTCNKGEYKQLTLNGAAGANGSTDANIKYHNPKNGNKICVYFYGCDPRPLFLCYNGWAYRANSKDDYDCQKWAACTDAAKCGCTGPTAGTCGCTQEPGTCQCTQGKSDQCPLLKALVEVSDFLNPVDINVVSTCSQPCKCYCIHRFNGQRVWIRVSAQFACGPFCYNRFTHTHAGIRGKGDGFRLGNIHYNLITGKNCVANCSNTCIKLTNGTSKNGDANGCINSVITNGSKSSGGKPCETASHVAVFYYKLDSEHKTPIVVALCSNGTTGSSTCDKLDCKLYYVLKESTGKIYTKGTNGLTMDKDDELSKQLDDALFKNTKKLQIVLSTRPVEIDYKAEQDQTCTSEKAEAVKSEGADKEDLQKVKYLVTCKYKVLDHIAKTAEADPTRKFHDPVAFRAALMHHVQGSTEYKAQLCDKNGASEPSSSSPSTNQIDVKVQEVTCDKSYSEGGYRCFKHGLTTAKDIAQVGGLVLCIWVKEGPGKGANGKCEPCPKPGPEGGGQKGITLCDGQATSNGNNGKTCQNGQNGKTGQQVQLSYTTCKGDLYVFFYDQDPRPLLLCYNGEAYRPVCMADYCQKWYKVNNGDKKCVENGQVKADQSILNALFEVSMFLNPVYLVLCSDAYGKLDPKHGQESQPEGQQEQNGASGQNGHQQPEQDKHHSYPIDRNPPQNVCLRVTGRDLRCYREYVHRPEKQGFRLGEVRYVKAAEGGGKPGASGPTCSSTDTGGASTTCSPSGPSTANTGPCSANTATSGAAGGQQCPQSAAGPSAPASTSPFCFDYDCKKQLQTVSMYYYMYDGCHNWPLVAVLSYKGQSSEFFRLCCPGTTSTENGAPSQGACQGSEGAGDTSGGGTCQSGSDVQNGNGQQKCVSKKVDPRCLKWVKMGAESGGKGAGGNDSCANGQGAANGKGTVKEGACQPCADGGGSGTSVNSNGRAAASTSAESADMCQEDAEFVQRAKELYRSVHAWDVPSSVYMEDKLPLTRELSDLVEGRAYQIRKSLQIDYKTDEKCLILATASHCWEEWPLAYIVGGGALSVAAGGSWKFVVMAVGVFVKL</sequence>
<evidence type="ECO:0000256" key="1">
    <source>
        <dbReference type="SAM" id="MobiDB-lite"/>
    </source>
</evidence>
<feature type="region of interest" description="Disordered" evidence="1">
    <location>
        <begin position="1749"/>
        <end position="1792"/>
    </location>
</feature>
<reference evidence="2" key="1">
    <citation type="submission" date="2022-07" db="EMBL/GenBank/DDBJ databases">
        <title>Evaluation of T. orientalis genome assembly methods using nanopore sequencing and analysis of variation between genomes.</title>
        <authorList>
            <person name="Yam J."/>
            <person name="Micallef M.L."/>
            <person name="Liu M."/>
            <person name="Djordjevic S.P."/>
            <person name="Bogema D.R."/>
            <person name="Jenkins C."/>
        </authorList>
    </citation>
    <scope>NUCLEOTIDE SEQUENCE</scope>
    <source>
        <strain evidence="2">Fish Creek</strain>
    </source>
</reference>
<evidence type="ECO:0000313" key="2">
    <source>
        <dbReference type="EMBL" id="UKJ89260.2"/>
    </source>
</evidence>
<feature type="compositionally biased region" description="Basic and acidic residues" evidence="1">
    <location>
        <begin position="1775"/>
        <end position="1784"/>
    </location>
</feature>
<dbReference type="OrthoDB" id="10586710at2759"/>
<feature type="compositionally biased region" description="Low complexity" evidence="1">
    <location>
        <begin position="1754"/>
        <end position="1765"/>
    </location>
</feature>
<feature type="region of interest" description="Disordered" evidence="1">
    <location>
        <begin position="2045"/>
        <end position="2064"/>
    </location>
</feature>
<feature type="compositionally biased region" description="Polar residues" evidence="1">
    <location>
        <begin position="1839"/>
        <end position="1866"/>
    </location>
</feature>
<proteinExistence type="predicted"/>